<dbReference type="Pfam" id="PF24527">
    <property type="entry name" value="Ig-like_Pom152_9"/>
    <property type="match status" value="1"/>
</dbReference>
<dbReference type="PANTHER" id="PTHR28206:SF1">
    <property type="entry name" value="NUCLEOPORIN POM152"/>
    <property type="match status" value="1"/>
</dbReference>
<dbReference type="STRING" id="240176.A8N2Q5"/>
<dbReference type="Pfam" id="PF24519">
    <property type="entry name" value="Ig-like_Pom152_1"/>
    <property type="match status" value="1"/>
</dbReference>
<feature type="domain" description="Nucleoporin POM152 immunoglobulin-like" evidence="3">
    <location>
        <begin position="812"/>
        <end position="902"/>
    </location>
</feature>
<feature type="domain" description="Nucleoporin POM152 immunoglobulin-like" evidence="3">
    <location>
        <begin position="517"/>
        <end position="583"/>
    </location>
</feature>
<evidence type="ECO:0000313" key="8">
    <source>
        <dbReference type="Proteomes" id="UP000001861"/>
    </source>
</evidence>
<evidence type="ECO:0000313" key="7">
    <source>
        <dbReference type="EMBL" id="EAU92824.2"/>
    </source>
</evidence>
<dbReference type="FunCoup" id="A8N2Q5">
    <property type="interactions" value="65"/>
</dbReference>
<dbReference type="InterPro" id="IPR056541">
    <property type="entry name" value="Ig-like_POM152"/>
</dbReference>
<dbReference type="eggNOG" id="ENOG502QQ5B">
    <property type="taxonomic scope" value="Eukaryota"/>
</dbReference>
<dbReference type="InterPro" id="IPR056542">
    <property type="entry name" value="Ig-like_POM152_1st"/>
</dbReference>
<gene>
    <name evidence="7" type="ORF">CC1G_01869</name>
</gene>
<evidence type="ECO:0000256" key="2">
    <source>
        <dbReference type="SAM" id="Phobius"/>
    </source>
</evidence>
<dbReference type="RefSeq" id="XP_001829189.2">
    <property type="nucleotide sequence ID" value="XM_001829137.2"/>
</dbReference>
<reference evidence="7 8" key="1">
    <citation type="journal article" date="2010" name="Proc. Natl. Acad. Sci. U.S.A.">
        <title>Insights into evolution of multicellular fungi from the assembled chromosomes of the mushroom Coprinopsis cinerea (Coprinus cinereus).</title>
        <authorList>
            <person name="Stajich J.E."/>
            <person name="Wilke S.K."/>
            <person name="Ahren D."/>
            <person name="Au C.H."/>
            <person name="Birren B.W."/>
            <person name="Borodovsky M."/>
            <person name="Burns C."/>
            <person name="Canback B."/>
            <person name="Casselton L.A."/>
            <person name="Cheng C.K."/>
            <person name="Deng J."/>
            <person name="Dietrich F.S."/>
            <person name="Fargo D.C."/>
            <person name="Farman M.L."/>
            <person name="Gathman A.C."/>
            <person name="Goldberg J."/>
            <person name="Guigo R."/>
            <person name="Hoegger P.J."/>
            <person name="Hooker J.B."/>
            <person name="Huggins A."/>
            <person name="James T.Y."/>
            <person name="Kamada T."/>
            <person name="Kilaru S."/>
            <person name="Kodira C."/>
            <person name="Kues U."/>
            <person name="Kupfer D."/>
            <person name="Kwan H.S."/>
            <person name="Lomsadze A."/>
            <person name="Li W."/>
            <person name="Lilly W.W."/>
            <person name="Ma L.J."/>
            <person name="Mackey A.J."/>
            <person name="Manning G."/>
            <person name="Martin F."/>
            <person name="Muraguchi H."/>
            <person name="Natvig D.O."/>
            <person name="Palmerini H."/>
            <person name="Ramesh M.A."/>
            <person name="Rehmeyer C.J."/>
            <person name="Roe B.A."/>
            <person name="Shenoy N."/>
            <person name="Stanke M."/>
            <person name="Ter-Hovhannisyan V."/>
            <person name="Tunlid A."/>
            <person name="Velagapudi R."/>
            <person name="Vision T.J."/>
            <person name="Zeng Q."/>
            <person name="Zolan M.E."/>
            <person name="Pukkila P.J."/>
        </authorList>
    </citation>
    <scope>NUCLEOTIDE SEQUENCE [LARGE SCALE GENOMIC DNA]</scope>
    <source>
        <strain evidence="8">Okayama-7 / 130 / ATCC MYA-4618 / FGSC 9003</strain>
    </source>
</reference>
<evidence type="ECO:0000259" key="3">
    <source>
        <dbReference type="Pfam" id="PF23664"/>
    </source>
</evidence>
<keyword evidence="8" id="KW-1185">Reference proteome</keyword>
<feature type="transmembrane region" description="Helical" evidence="2">
    <location>
        <begin position="30"/>
        <end position="52"/>
    </location>
</feature>
<dbReference type="OrthoDB" id="5529162at2759"/>
<dbReference type="Pfam" id="PF23664">
    <property type="entry name" value="Ig_Pom152"/>
    <property type="match status" value="2"/>
</dbReference>
<proteinExistence type="predicted"/>
<sequence length="1184" mass="130208">MASKTEKKQDSLIPEAYLDYPSQRLYSLSLWLLCQLVTISVINCFLFGGLTITTGGASFKSSSRPESSIYSSSGFDLLSYIAPLSFGLIGSSGDGHLLGQHTVRMSPISTAQLNPQSDNFCLSPTSKFVLVPVLLNNTEVAGLRYTQAPLKSHSDAPPKIERFDLSARDLKAIAQAYQDLIQTTKPQPPTPTEEEDEYDEYDDDDDEDEHSRPQSNLEKSQNLVYLRVSKPGIIKLEHVIGSGNVEARISPGEVVVVPCPTVSFPDPPSRHQEPEVQCAGQDNSRELTINVYGVPPLSLRWAKSVNGQKEQFLVEGIEGEHGHAHRAEQASGSIVQSTRHVAEPDRVQLPLTVTLNSPGTYVYTLEEIVDGVGNVVKMGNDGNTAATTSTKQSFVVLTRPAISFSHCSLENPKALLIGSETSLPIRASSGDARDGPWEISMKYQPDPEDTSKKHKPWNKIIKASGDKPDASLMAGSPGEYSIVGIKGKVQFAFILETRPILTVSASSTAPVLFSPPVFYRVQRDNEPTREHSKTFSSSRGELTLQPERSGHYIFTFVSLSDANYRKVELRGPSIEQIIHPLASADFADSHISGKTKRSINSCSGQSVDVAVDLKGTGPWNLEVQVIGPQSSETLRFDGLQTSRAPISVPVPQSIVRNGGQFEIVLLSVEDAYKCKRSLSAPGIVVNVKRTRPTARFYGTDEERYVSITENDEGKLPLRLTGSGPWSVVYRRTDTPSRNITARLLNPNDHITVRHPGTYELLSVNDSQCPGTIASEASTYRVDIIPRPTAKLSPETPATFNTHNGRYTLRTVCEGVSDHVDLELTGRPPFQIMYNIGQPNGQGGIDMIEQPTINSIQPRTRFQLLTSTPGRMLYGVKQIGDSVYPLEKNADQPPGLIFEQQVAMRPSAHFKNRNRMTYCLHDTFVPLDKSSSDGVVVLEGQPPFMLTLTVRNVAASQTQKLLVEVPSNVWKLDLPTYEFASVGPHRVTIDSVSDSSNCAQSELDPLLSSIWVDVAETASIIPFENRPDVCVGEITQFQLEGIPPWTIGYRVNSRSYTKEVKTSPFSIAQQQPGEFTITSIAHQQQMCKAVVTDLRFNVHPLPSAKVGQGKKIFQDIHEGDQAEIVFTLIGEPPFTFTYQRAEPSSRKGGKPGRVLETHTVSRVMTHEYSIFSALEGMSTRFELGQ</sequence>
<dbReference type="GO" id="GO:0070762">
    <property type="term" value="C:nuclear pore transmembrane ring"/>
    <property type="evidence" value="ECO:0007669"/>
    <property type="project" value="TreeGrafter"/>
</dbReference>
<evidence type="ECO:0000256" key="1">
    <source>
        <dbReference type="SAM" id="MobiDB-lite"/>
    </source>
</evidence>
<feature type="domain" description="Nucleoporin POM152 ninth Ig-like" evidence="6">
    <location>
        <begin position="1018"/>
        <end position="1089"/>
    </location>
</feature>
<keyword evidence="2" id="KW-0812">Transmembrane</keyword>
<organism evidence="7 8">
    <name type="scientific">Coprinopsis cinerea (strain Okayama-7 / 130 / ATCC MYA-4618 / FGSC 9003)</name>
    <name type="common">Inky cap fungus</name>
    <name type="synonym">Hormographiella aspergillata</name>
    <dbReference type="NCBI Taxonomy" id="240176"/>
    <lineage>
        <taxon>Eukaryota</taxon>
        <taxon>Fungi</taxon>
        <taxon>Dikarya</taxon>
        <taxon>Basidiomycota</taxon>
        <taxon>Agaricomycotina</taxon>
        <taxon>Agaricomycetes</taxon>
        <taxon>Agaricomycetidae</taxon>
        <taxon>Agaricales</taxon>
        <taxon>Agaricineae</taxon>
        <taxon>Psathyrellaceae</taxon>
        <taxon>Coprinopsis</taxon>
    </lineage>
</organism>
<dbReference type="KEGG" id="cci:CC1G_01869"/>
<dbReference type="OMA" id="DRSNCKR"/>
<dbReference type="GO" id="GO:0006606">
    <property type="term" value="P:protein import into nucleus"/>
    <property type="evidence" value="ECO:0007669"/>
    <property type="project" value="TreeGrafter"/>
</dbReference>
<dbReference type="HOGENOM" id="CLU_002415_0_0_1"/>
<dbReference type="InterPro" id="IPR037701">
    <property type="entry name" value="Pom152"/>
</dbReference>
<feature type="domain" description="Nucleoporin POM152 first Ig-like" evidence="5">
    <location>
        <begin position="110"/>
        <end position="256"/>
    </location>
</feature>
<dbReference type="InterPro" id="IPR056544">
    <property type="entry name" value="Ig_POM152"/>
</dbReference>
<keyword evidence="2" id="KW-0472">Membrane</keyword>
<feature type="domain" description="Nucleoporin POM152 Ig-like" evidence="4">
    <location>
        <begin position="691"/>
        <end position="778"/>
    </location>
</feature>
<dbReference type="EMBL" id="AACS02000001">
    <property type="protein sequence ID" value="EAU92824.2"/>
    <property type="molecule type" value="Genomic_DNA"/>
</dbReference>
<accession>A8N2Q5</accession>
<dbReference type="Pfam" id="PF24312">
    <property type="entry name" value="Ig-like_POM152"/>
    <property type="match status" value="2"/>
</dbReference>
<dbReference type="Proteomes" id="UP000001861">
    <property type="component" value="Unassembled WGS sequence"/>
</dbReference>
<feature type="compositionally biased region" description="Acidic residues" evidence="1">
    <location>
        <begin position="192"/>
        <end position="208"/>
    </location>
</feature>
<dbReference type="GO" id="GO:0006999">
    <property type="term" value="P:nuclear pore organization"/>
    <property type="evidence" value="ECO:0007669"/>
    <property type="project" value="TreeGrafter"/>
</dbReference>
<feature type="domain" description="Nucleoporin POM152 Ig-like" evidence="4">
    <location>
        <begin position="399"/>
        <end position="488"/>
    </location>
</feature>
<dbReference type="AlphaFoldDB" id="A8N2Q5"/>
<name>A8N2Q5_COPC7</name>
<dbReference type="GeneID" id="6005615"/>
<protein>
    <submittedName>
        <fullName evidence="7">Nucleoporin Pom152</fullName>
    </submittedName>
</protein>
<comment type="caution">
    <text evidence="7">The sequence shown here is derived from an EMBL/GenBank/DDBJ whole genome shotgun (WGS) entry which is preliminary data.</text>
</comment>
<feature type="region of interest" description="Disordered" evidence="1">
    <location>
        <begin position="179"/>
        <end position="218"/>
    </location>
</feature>
<evidence type="ECO:0000259" key="5">
    <source>
        <dbReference type="Pfam" id="PF24519"/>
    </source>
</evidence>
<dbReference type="VEuPathDB" id="FungiDB:CC1G_01869"/>
<dbReference type="PANTHER" id="PTHR28206">
    <property type="entry name" value="NUCLEOPORIN POM152"/>
    <property type="match status" value="1"/>
</dbReference>
<evidence type="ECO:0000259" key="6">
    <source>
        <dbReference type="Pfam" id="PF24527"/>
    </source>
</evidence>
<dbReference type="InParanoid" id="A8N2Q5"/>
<dbReference type="InterPro" id="IPR056543">
    <property type="entry name" value="Ig-like_POM152_9th"/>
</dbReference>
<dbReference type="GO" id="GO:0017056">
    <property type="term" value="F:structural constituent of nuclear pore"/>
    <property type="evidence" value="ECO:0007669"/>
    <property type="project" value="InterPro"/>
</dbReference>
<evidence type="ECO:0000259" key="4">
    <source>
        <dbReference type="Pfam" id="PF24312"/>
    </source>
</evidence>
<keyword evidence="2" id="KW-1133">Transmembrane helix</keyword>